<dbReference type="STRING" id="236234.A0A1J9QWS5"/>
<name>A0A1J9QWS5_9PEZI</name>
<feature type="region of interest" description="Disordered" evidence="9">
    <location>
        <begin position="1"/>
        <end position="55"/>
    </location>
</feature>
<keyword evidence="4 8" id="KW-0812">Transmembrane</keyword>
<comment type="subunit">
    <text evidence="8">Component of the oligosaccharyltransferase (OST) complex.</text>
</comment>
<evidence type="ECO:0000256" key="5">
    <source>
        <dbReference type="ARBA" id="ARBA00022824"/>
    </source>
</evidence>
<dbReference type="Proteomes" id="UP000183809">
    <property type="component" value="Unassembled WGS sequence"/>
</dbReference>
<evidence type="ECO:0000256" key="1">
    <source>
        <dbReference type="ARBA" id="ARBA00004477"/>
    </source>
</evidence>
<comment type="function">
    <text evidence="8">Subunit of the oligosaccharyl transferase (OST) complex that catalyzes the initial transfer of a defined glycan (Glc(3)Man(9)GlcNAc(2) in eukaryotes) from the lipid carrier dolichol-pyrophosphate to an asparagine residue within an Asn-X-Ser/Thr consensus motif in nascent polypeptide chains, the first step in protein N-glycosylation. N-glycosylation occurs cotranslationally and the complex associates with the Sec61 complex at the channel-forming translocon complex that mediates protein translocation across the endoplasmic reticulum (ER). All subunits are required for a maximal enzyme activity.</text>
</comment>
<evidence type="ECO:0000256" key="7">
    <source>
        <dbReference type="ARBA" id="ARBA00023136"/>
    </source>
</evidence>
<feature type="transmembrane region" description="Helical" evidence="8">
    <location>
        <begin position="149"/>
        <end position="167"/>
    </location>
</feature>
<dbReference type="GO" id="GO:0006487">
    <property type="term" value="P:protein N-linked glycosylation"/>
    <property type="evidence" value="ECO:0007669"/>
    <property type="project" value="TreeGrafter"/>
</dbReference>
<dbReference type="GeneID" id="31015110"/>
<comment type="subcellular location">
    <subcellularLocation>
        <location evidence="1 8">Endoplasmic reticulum membrane</location>
        <topology evidence="1 8">Multi-pass membrane protein</topology>
    </subcellularLocation>
</comment>
<evidence type="ECO:0000256" key="4">
    <source>
        <dbReference type="ARBA" id="ARBA00022692"/>
    </source>
</evidence>
<proteinExistence type="inferred from homology"/>
<dbReference type="AlphaFoldDB" id="A0A1J9QWS5"/>
<dbReference type="UniPathway" id="UPA00378"/>
<evidence type="ECO:0000313" key="11">
    <source>
        <dbReference type="Proteomes" id="UP000183809"/>
    </source>
</evidence>
<evidence type="ECO:0000256" key="3">
    <source>
        <dbReference type="ARBA" id="ARBA00009386"/>
    </source>
</evidence>
<comment type="similarity">
    <text evidence="3 8">Belongs to the DAD/OST2 family.</text>
</comment>
<keyword evidence="7 8" id="KW-0472">Membrane</keyword>
<dbReference type="OrthoDB" id="445566at2759"/>
<dbReference type="Pfam" id="PF02109">
    <property type="entry name" value="DAD"/>
    <property type="match status" value="1"/>
</dbReference>
<gene>
    <name evidence="10" type="ORF">BKCO1_3500098</name>
</gene>
<evidence type="ECO:0000313" key="10">
    <source>
        <dbReference type="EMBL" id="OJD32841.1"/>
    </source>
</evidence>
<keyword evidence="11" id="KW-1185">Reference proteome</keyword>
<dbReference type="PANTHER" id="PTHR10705:SF0">
    <property type="entry name" value="DOLICHYL-DIPHOSPHOOLIGOSACCHARIDE--PROTEIN GLYCOSYLTRANSFERASE SUBUNIT DAD1"/>
    <property type="match status" value="1"/>
</dbReference>
<comment type="caution">
    <text evidence="8">Lacks conserved residue(s) required for the propagation of feature annotation.</text>
</comment>
<dbReference type="EMBL" id="MNUE01000035">
    <property type="protein sequence ID" value="OJD32841.1"/>
    <property type="molecule type" value="Genomic_DNA"/>
</dbReference>
<dbReference type="GO" id="GO:0008250">
    <property type="term" value="C:oligosaccharyltransferase complex"/>
    <property type="evidence" value="ECO:0007669"/>
    <property type="project" value="InterPro"/>
</dbReference>
<accession>A0A1J9QWS5</accession>
<keyword evidence="6 8" id="KW-1133">Transmembrane helix</keyword>
<feature type="compositionally biased region" description="Low complexity" evidence="9">
    <location>
        <begin position="13"/>
        <end position="55"/>
    </location>
</feature>
<sequence>MPPRNRTQQGGTSSPAAAPASAADPTASVSSAASHTTKSSTATSATGSVGSSSKVNSNDAQAIVNSVWRNYVNKTDQRTKILDTFMVFLVVVGALQFLYCVVGGNFPFNAFLSGFSATVGQFVLTASLRMQTNPENKKEFGSISHERAFADYVFGSFILHFFCVNFIN</sequence>
<comment type="pathway">
    <text evidence="2 8">Protein modification; protein glycosylation.</text>
</comment>
<dbReference type="PANTHER" id="PTHR10705">
    <property type="entry name" value="DOLICHYL-DIPHOSPHOOLIGOSACCHARIDE--PROTEIN GLYCOSYLTRANSFERASE SUBUNIT DAD1"/>
    <property type="match status" value="1"/>
</dbReference>
<protein>
    <recommendedName>
        <fullName evidence="8">Dolichyl-diphosphooligosaccharide--protein glycosyltransferase subunit OST2</fullName>
        <shortName evidence="8">Oligosaccharyl transferase subunit OST2</shortName>
    </recommendedName>
</protein>
<organism evidence="10 11">
    <name type="scientific">Diplodia corticola</name>
    <dbReference type="NCBI Taxonomy" id="236234"/>
    <lineage>
        <taxon>Eukaryota</taxon>
        <taxon>Fungi</taxon>
        <taxon>Dikarya</taxon>
        <taxon>Ascomycota</taxon>
        <taxon>Pezizomycotina</taxon>
        <taxon>Dothideomycetes</taxon>
        <taxon>Dothideomycetes incertae sedis</taxon>
        <taxon>Botryosphaeriales</taxon>
        <taxon>Botryosphaeriaceae</taxon>
        <taxon>Diplodia</taxon>
    </lineage>
</organism>
<comment type="caution">
    <text evidence="10">The sequence shown here is derived from an EMBL/GenBank/DDBJ whole genome shotgun (WGS) entry which is preliminary data.</text>
</comment>
<evidence type="ECO:0000256" key="2">
    <source>
        <dbReference type="ARBA" id="ARBA00004922"/>
    </source>
</evidence>
<reference evidence="10 11" key="1">
    <citation type="submission" date="2016-10" db="EMBL/GenBank/DDBJ databases">
        <title>Proteomics and genomics reveal pathogen-plant mechanisms compatible with a hemibiotrophic lifestyle of Diplodia corticola.</title>
        <authorList>
            <person name="Fernandes I."/>
            <person name="De Jonge R."/>
            <person name="Van De Peer Y."/>
            <person name="Devreese B."/>
            <person name="Alves A."/>
            <person name="Esteves A.C."/>
        </authorList>
    </citation>
    <scope>NUCLEOTIDE SEQUENCE [LARGE SCALE GENOMIC DNA]</scope>
    <source>
        <strain evidence="10 11">CBS 112549</strain>
    </source>
</reference>
<feature type="transmembrane region" description="Helical" evidence="8">
    <location>
        <begin position="84"/>
        <end position="104"/>
    </location>
</feature>
<keyword evidence="5 8" id="KW-0256">Endoplasmic reticulum</keyword>
<evidence type="ECO:0000256" key="9">
    <source>
        <dbReference type="SAM" id="MobiDB-lite"/>
    </source>
</evidence>
<evidence type="ECO:0000256" key="8">
    <source>
        <dbReference type="RuleBase" id="RU361136"/>
    </source>
</evidence>
<dbReference type="RefSeq" id="XP_020129101.1">
    <property type="nucleotide sequence ID" value="XM_020274849.1"/>
</dbReference>
<feature type="compositionally biased region" description="Polar residues" evidence="9">
    <location>
        <begin position="1"/>
        <end position="12"/>
    </location>
</feature>
<dbReference type="InterPro" id="IPR003038">
    <property type="entry name" value="DAD/Ost2"/>
</dbReference>
<evidence type="ECO:0000256" key="6">
    <source>
        <dbReference type="ARBA" id="ARBA00022989"/>
    </source>
</evidence>